<keyword evidence="2" id="KW-0813">Transport</keyword>
<protein>
    <submittedName>
        <fullName evidence="7">ABC transporter substrate-binding protein</fullName>
    </submittedName>
</protein>
<dbReference type="InterPro" id="IPR051010">
    <property type="entry name" value="BCAA_transport"/>
</dbReference>
<dbReference type="InterPro" id="IPR028082">
    <property type="entry name" value="Peripla_BP_I"/>
</dbReference>
<dbReference type="Gene3D" id="3.40.50.2300">
    <property type="match status" value="2"/>
</dbReference>
<dbReference type="PRINTS" id="PR00337">
    <property type="entry name" value="LEUILEVALBP"/>
</dbReference>
<dbReference type="PANTHER" id="PTHR30483:SF6">
    <property type="entry name" value="PERIPLASMIC BINDING PROTEIN OF ABC TRANSPORTER FOR NATURAL AMINO ACIDS"/>
    <property type="match status" value="1"/>
</dbReference>
<dbReference type="PANTHER" id="PTHR30483">
    <property type="entry name" value="LEUCINE-SPECIFIC-BINDING PROTEIN"/>
    <property type="match status" value="1"/>
</dbReference>
<keyword evidence="8" id="KW-1185">Reference proteome</keyword>
<evidence type="ECO:0000313" key="8">
    <source>
        <dbReference type="Proteomes" id="UP000306236"/>
    </source>
</evidence>
<evidence type="ECO:0000256" key="4">
    <source>
        <dbReference type="ARBA" id="ARBA00022970"/>
    </source>
</evidence>
<evidence type="ECO:0000313" key="7">
    <source>
        <dbReference type="EMBL" id="THJ32133.1"/>
    </source>
</evidence>
<evidence type="ECO:0000256" key="1">
    <source>
        <dbReference type="ARBA" id="ARBA00010062"/>
    </source>
</evidence>
<evidence type="ECO:0000256" key="5">
    <source>
        <dbReference type="SAM" id="SignalP"/>
    </source>
</evidence>
<organism evidence="7 8">
    <name type="scientific">Lampropedia aestuarii</name>
    <dbReference type="NCBI Taxonomy" id="2562762"/>
    <lineage>
        <taxon>Bacteria</taxon>
        <taxon>Pseudomonadati</taxon>
        <taxon>Pseudomonadota</taxon>
        <taxon>Betaproteobacteria</taxon>
        <taxon>Burkholderiales</taxon>
        <taxon>Comamonadaceae</taxon>
        <taxon>Lampropedia</taxon>
    </lineage>
</organism>
<comment type="caution">
    <text evidence="7">The sequence shown here is derived from an EMBL/GenBank/DDBJ whole genome shotgun (WGS) entry which is preliminary data.</text>
</comment>
<dbReference type="AlphaFoldDB" id="A0A4S5BM61"/>
<dbReference type="CDD" id="cd06348">
    <property type="entry name" value="PBP1_ABC_HAAT-like"/>
    <property type="match status" value="1"/>
</dbReference>
<dbReference type="EMBL" id="SSWX01000017">
    <property type="protein sequence ID" value="THJ32133.1"/>
    <property type="molecule type" value="Genomic_DNA"/>
</dbReference>
<name>A0A4S5BM61_9BURK</name>
<feature type="signal peptide" evidence="5">
    <location>
        <begin position="1"/>
        <end position="25"/>
    </location>
</feature>
<keyword evidence="3 5" id="KW-0732">Signal</keyword>
<dbReference type="InterPro" id="IPR028081">
    <property type="entry name" value="Leu-bd"/>
</dbReference>
<accession>A0A4S5BM61</accession>
<evidence type="ECO:0000256" key="2">
    <source>
        <dbReference type="ARBA" id="ARBA00022448"/>
    </source>
</evidence>
<dbReference type="GO" id="GO:0006865">
    <property type="term" value="P:amino acid transport"/>
    <property type="evidence" value="ECO:0007669"/>
    <property type="project" value="UniProtKB-KW"/>
</dbReference>
<evidence type="ECO:0000259" key="6">
    <source>
        <dbReference type="Pfam" id="PF13458"/>
    </source>
</evidence>
<feature type="domain" description="Leucine-binding protein" evidence="6">
    <location>
        <begin position="28"/>
        <end position="355"/>
    </location>
</feature>
<keyword evidence="4" id="KW-0029">Amino-acid transport</keyword>
<dbReference type="Pfam" id="PF13458">
    <property type="entry name" value="Peripla_BP_6"/>
    <property type="match status" value="1"/>
</dbReference>
<gene>
    <name evidence="7" type="ORF">E8K88_12835</name>
</gene>
<dbReference type="OrthoDB" id="9794826at2"/>
<dbReference type="InterPro" id="IPR000709">
    <property type="entry name" value="Leu_Ile_Val-bd"/>
</dbReference>
<comment type="similarity">
    <text evidence="1">Belongs to the leucine-binding protein family.</text>
</comment>
<reference evidence="7 8" key="1">
    <citation type="submission" date="2019-04" db="EMBL/GenBank/DDBJ databases">
        <title>Lampropedia sp YIM MLB12 draf genome.</title>
        <authorList>
            <person name="Wang Y.-X."/>
        </authorList>
    </citation>
    <scope>NUCLEOTIDE SEQUENCE [LARGE SCALE GENOMIC DNA]</scope>
    <source>
        <strain evidence="7 8">YIM MLB12</strain>
    </source>
</reference>
<feature type="chain" id="PRO_5020566336" evidence="5">
    <location>
        <begin position="26"/>
        <end position="385"/>
    </location>
</feature>
<sequence length="385" mass="40610">MTTSPWKIASCAAAVACMLVTAAQAADIKIGSAQALTGGAAQYGISIRNAQQLAVEQINAAGGINGNQLVLVVEDEQGKKEEAINVFKKLIFQDRVLMVFGPTLSNSAQAAFPIANAAKMPVFGTSTTADGLTTIGDYVFRNAVTEADVLPVTVKAAVKAAGVEKVAVLYGNDDVFTKSGYDNFKKTLDDQNITVTTTETFAKGDLDFKAQLTKIKASNPDAIVLSALMAEGGPVMVQARQIGLNVPIIGGNGMNSVKVFDLAEGASDNLWVGSPWSADNQSPENVQFIAAYTDKYNMAPDQFAAQAYDGIFIVAEALKNVPLTGKVEADRTALRDALANVQHTGATGEFSFRRVNDKSGKPAGFDANQQPIVSVTRDGRYTIAN</sequence>
<dbReference type="Proteomes" id="UP000306236">
    <property type="component" value="Unassembled WGS sequence"/>
</dbReference>
<evidence type="ECO:0000256" key="3">
    <source>
        <dbReference type="ARBA" id="ARBA00022729"/>
    </source>
</evidence>
<proteinExistence type="inferred from homology"/>
<dbReference type="SUPFAM" id="SSF53822">
    <property type="entry name" value="Periplasmic binding protein-like I"/>
    <property type="match status" value="1"/>
</dbReference>